<dbReference type="GO" id="GO:0004467">
    <property type="term" value="F:long-chain fatty acid-CoA ligase activity"/>
    <property type="evidence" value="ECO:0007669"/>
    <property type="project" value="TreeGrafter"/>
</dbReference>
<comment type="caution">
    <text evidence="5">The sequence shown here is derived from an EMBL/GenBank/DDBJ whole genome shotgun (WGS) entry which is preliminary data.</text>
</comment>
<dbReference type="InterPro" id="IPR042099">
    <property type="entry name" value="ANL_N_sf"/>
</dbReference>
<accession>A0A9P8G653</accession>
<dbReference type="SUPFAM" id="SSF56801">
    <property type="entry name" value="Acetyl-CoA synthetase-like"/>
    <property type="match status" value="1"/>
</dbReference>
<protein>
    <submittedName>
        <fullName evidence="5">Acetyl-CoA synthetase-like protein</fullName>
    </submittedName>
</protein>
<gene>
    <name evidence="5" type="ORF">KCU98_g1300</name>
</gene>
<name>A0A9P8G653_AURME</name>
<dbReference type="InterPro" id="IPR029058">
    <property type="entry name" value="AB_hydrolase_fold"/>
</dbReference>
<dbReference type="PANTHER" id="PTHR43272:SF33">
    <property type="entry name" value="AMP-BINDING DOMAIN-CONTAINING PROTEIN-RELATED"/>
    <property type="match status" value="1"/>
</dbReference>
<keyword evidence="6" id="KW-1185">Reference proteome</keyword>
<dbReference type="InterPro" id="IPR000873">
    <property type="entry name" value="AMP-dep_synth/lig_dom"/>
</dbReference>
<dbReference type="GO" id="GO:0005524">
    <property type="term" value="F:ATP binding"/>
    <property type="evidence" value="ECO:0007669"/>
    <property type="project" value="UniProtKB-KW"/>
</dbReference>
<dbReference type="Proteomes" id="UP000729357">
    <property type="component" value="Unassembled WGS sequence"/>
</dbReference>
<dbReference type="Gene3D" id="3.40.50.12780">
    <property type="entry name" value="N-terminal domain of ligase-like"/>
    <property type="match status" value="1"/>
</dbReference>
<feature type="non-terminal residue" evidence="5">
    <location>
        <position position="904"/>
    </location>
</feature>
<dbReference type="GO" id="GO:0016020">
    <property type="term" value="C:membrane"/>
    <property type="evidence" value="ECO:0007669"/>
    <property type="project" value="TreeGrafter"/>
</dbReference>
<dbReference type="PROSITE" id="PS00455">
    <property type="entry name" value="AMP_BINDING"/>
    <property type="match status" value="1"/>
</dbReference>
<dbReference type="GO" id="GO:0005783">
    <property type="term" value="C:endoplasmic reticulum"/>
    <property type="evidence" value="ECO:0007669"/>
    <property type="project" value="TreeGrafter"/>
</dbReference>
<feature type="domain" description="AMP-dependent synthetase/ligase" evidence="3">
    <location>
        <begin position="30"/>
        <end position="422"/>
    </location>
</feature>
<dbReference type="InterPro" id="IPR020845">
    <property type="entry name" value="AMP-binding_CS"/>
</dbReference>
<evidence type="ECO:0000256" key="2">
    <source>
        <dbReference type="ARBA" id="ARBA00022840"/>
    </source>
</evidence>
<sequence>MHEMFERSASVYRTQNCLGYRPYNAESSSYGPYSWISYSAAAERRKNFGAGLMKIHQDICGSLPQGGVGLWCNNRPEWQIVDLGCMSQSLFTVSIYETLGVQATEYIINQAALTVVCASADHVEKLQSLAPRCPSLKLLVIMDDVTSEPDADSYKSDTSGRLPVFSLKHMEHVGKHNPRSFQPPSPDTIITINYTSGTTGMPKGVVLTHKAAVAAASCAMSIVDLREGDRICSFLPLAHIFERAIEGASLWAGTSIGYYHGNVQALVDDLKALQPTNMINVPRVYSRFAAGMKAKTAQAAGSMDLTNKDTLSFLHGQISKGLGLDCCRIMISGSAPIDPSLQSYLRDSLNNTFKQGYGLTETYAITLAQDASDESVGTCGAVLPAVEVCLQDAQDFGYMTTDQPNPRGELLIRSNTLFSGYYLNPAATAESFTEDGWFCSGDICEIDNLGRVRVVDRRKNILKLAQGEYVSPERIENILHGELPWVSQIMVHGDSDKSYLVAIIGVERASFAKTFNTLREDSPVSSSRKDSMVVEDDFFTGLHDERVVAAAMNEIRKAEISRNMNGLERVKAIVLLEEPFSIENGSLTPTLKLKRHEAAKTYRTLIDQIEMMRLKMKTLWGSIEYELKDHYPSGVEMDFVDGPVDLLEDLDETSPTRLNAWWRALDDRSRYVELEASLTGIFTQLRERPVDAIIGFSQGAALAVMIAAILENTVERRAAMAKQGSPFLFPSIPQQPLKFVIAYSGFKGSPAFYSGFYEPKLKQSTDGAPNPGLFGLFKPAFSSTSQDSSAAMAVSALALSIYSRWRLDGVTEKKVASVLGGAIWRLSRDLPVEETRRSDNTLLATLTLQFHSSFESLFGSNEATIVHHLGALALVRGLGPPGSWTTLANQFVAYILHVEVAAAI</sequence>
<evidence type="ECO:0000259" key="4">
    <source>
        <dbReference type="Pfam" id="PF03959"/>
    </source>
</evidence>
<reference evidence="5" key="1">
    <citation type="journal article" date="2021" name="J Fungi (Basel)">
        <title>Virulence traits and population genomics of the black yeast Aureobasidium melanogenum.</title>
        <authorList>
            <person name="Cernosa A."/>
            <person name="Sun X."/>
            <person name="Gostincar C."/>
            <person name="Fang C."/>
            <person name="Gunde-Cimerman N."/>
            <person name="Song Z."/>
        </authorList>
    </citation>
    <scope>NUCLEOTIDE SEQUENCE</scope>
    <source>
        <strain evidence="5">EXF-9298</strain>
    </source>
</reference>
<keyword evidence="1" id="KW-0547">Nucleotide-binding</keyword>
<dbReference type="Gene3D" id="3.40.50.1820">
    <property type="entry name" value="alpha/beta hydrolase"/>
    <property type="match status" value="1"/>
</dbReference>
<reference evidence="5" key="2">
    <citation type="submission" date="2021-08" db="EMBL/GenBank/DDBJ databases">
        <authorList>
            <person name="Gostincar C."/>
            <person name="Sun X."/>
            <person name="Song Z."/>
            <person name="Gunde-Cimerman N."/>
        </authorList>
    </citation>
    <scope>NUCLEOTIDE SEQUENCE</scope>
    <source>
        <strain evidence="5">EXF-9298</strain>
    </source>
</reference>
<dbReference type="Pfam" id="PF00501">
    <property type="entry name" value="AMP-binding"/>
    <property type="match status" value="1"/>
</dbReference>
<dbReference type="EMBL" id="JAHFXS010000041">
    <property type="protein sequence ID" value="KAG9990226.1"/>
    <property type="molecule type" value="Genomic_DNA"/>
</dbReference>
<keyword evidence="2" id="KW-0067">ATP-binding</keyword>
<evidence type="ECO:0000259" key="3">
    <source>
        <dbReference type="Pfam" id="PF00501"/>
    </source>
</evidence>
<evidence type="ECO:0000256" key="1">
    <source>
        <dbReference type="ARBA" id="ARBA00022741"/>
    </source>
</evidence>
<organism evidence="5 6">
    <name type="scientific">Aureobasidium melanogenum</name>
    <name type="common">Aureobasidium pullulans var. melanogenum</name>
    <dbReference type="NCBI Taxonomy" id="46634"/>
    <lineage>
        <taxon>Eukaryota</taxon>
        <taxon>Fungi</taxon>
        <taxon>Dikarya</taxon>
        <taxon>Ascomycota</taxon>
        <taxon>Pezizomycotina</taxon>
        <taxon>Dothideomycetes</taxon>
        <taxon>Dothideomycetidae</taxon>
        <taxon>Dothideales</taxon>
        <taxon>Saccotheciaceae</taxon>
        <taxon>Aureobasidium</taxon>
    </lineage>
</organism>
<dbReference type="Pfam" id="PF03959">
    <property type="entry name" value="FSH1"/>
    <property type="match status" value="1"/>
</dbReference>
<proteinExistence type="predicted"/>
<dbReference type="InterPro" id="IPR005645">
    <property type="entry name" value="FSH-like_dom"/>
</dbReference>
<dbReference type="PANTHER" id="PTHR43272">
    <property type="entry name" value="LONG-CHAIN-FATTY-ACID--COA LIGASE"/>
    <property type="match status" value="1"/>
</dbReference>
<feature type="domain" description="Serine hydrolase" evidence="4">
    <location>
        <begin position="624"/>
        <end position="761"/>
    </location>
</feature>
<evidence type="ECO:0000313" key="5">
    <source>
        <dbReference type="EMBL" id="KAG9990226.1"/>
    </source>
</evidence>
<evidence type="ECO:0000313" key="6">
    <source>
        <dbReference type="Proteomes" id="UP000729357"/>
    </source>
</evidence>
<dbReference type="AlphaFoldDB" id="A0A9P8G653"/>